<dbReference type="InterPro" id="IPR002655">
    <property type="entry name" value="Acyl-CoA_oxidase_C"/>
</dbReference>
<evidence type="ECO:0000256" key="2">
    <source>
        <dbReference type="ARBA" id="ARBA00004275"/>
    </source>
</evidence>
<evidence type="ECO:0000256" key="9">
    <source>
        <dbReference type="ARBA" id="ARBA00023098"/>
    </source>
</evidence>
<evidence type="ECO:0000256" key="3">
    <source>
        <dbReference type="ARBA" id="ARBA00006288"/>
    </source>
</evidence>
<keyword evidence="9" id="KW-0443">Lipid metabolism</keyword>
<keyword evidence="6" id="KW-0274">FAD</keyword>
<dbReference type="Proteomes" id="UP000095280">
    <property type="component" value="Unplaced"/>
</dbReference>
<evidence type="ECO:0000259" key="11">
    <source>
        <dbReference type="Pfam" id="PF01756"/>
    </source>
</evidence>
<evidence type="ECO:0000259" key="12">
    <source>
        <dbReference type="Pfam" id="PF02770"/>
    </source>
</evidence>
<dbReference type="InterPro" id="IPR055060">
    <property type="entry name" value="ACOX_C_alpha1"/>
</dbReference>
<keyword evidence="10" id="KW-0576">Peroxisome</keyword>
<evidence type="ECO:0000256" key="8">
    <source>
        <dbReference type="ARBA" id="ARBA00023002"/>
    </source>
</evidence>
<dbReference type="SUPFAM" id="SSF47203">
    <property type="entry name" value="Acyl-CoA dehydrogenase C-terminal domain-like"/>
    <property type="match status" value="2"/>
</dbReference>
<dbReference type="FunFam" id="2.40.110.10:FF:000005">
    <property type="entry name" value="Acyl-coenzyme A oxidase"/>
    <property type="match status" value="1"/>
</dbReference>
<dbReference type="GO" id="GO:0005504">
    <property type="term" value="F:fatty acid binding"/>
    <property type="evidence" value="ECO:0007669"/>
    <property type="project" value="TreeGrafter"/>
</dbReference>
<keyword evidence="5" id="KW-0285">Flavoprotein</keyword>
<evidence type="ECO:0000256" key="1">
    <source>
        <dbReference type="ARBA" id="ARBA00001974"/>
    </source>
</evidence>
<dbReference type="InterPro" id="IPR012258">
    <property type="entry name" value="Acyl-CoA_oxidase"/>
</dbReference>
<evidence type="ECO:0000256" key="10">
    <source>
        <dbReference type="ARBA" id="ARBA00023140"/>
    </source>
</evidence>
<dbReference type="GO" id="GO:0055088">
    <property type="term" value="P:lipid homeostasis"/>
    <property type="evidence" value="ECO:0007669"/>
    <property type="project" value="TreeGrafter"/>
</dbReference>
<reference evidence="15" key="1">
    <citation type="submission" date="2016-11" db="UniProtKB">
        <authorList>
            <consortium name="WormBaseParasite"/>
        </authorList>
    </citation>
    <scope>IDENTIFICATION</scope>
</reference>
<dbReference type="GO" id="GO:0005777">
    <property type="term" value="C:peroxisome"/>
    <property type="evidence" value="ECO:0007669"/>
    <property type="project" value="UniProtKB-SubCell"/>
</dbReference>
<feature type="domain" description="Acyl-CoA oxidase C-terminal" evidence="11">
    <location>
        <begin position="787"/>
        <end position="897"/>
    </location>
</feature>
<comment type="similarity">
    <text evidence="3">Belongs to the acyl-CoA oxidase family.</text>
</comment>
<dbReference type="Gene3D" id="2.40.110.10">
    <property type="entry name" value="Butyryl-CoA Dehydrogenase, subunit A, domain 2"/>
    <property type="match status" value="1"/>
</dbReference>
<dbReference type="GO" id="GO:0003997">
    <property type="term" value="F:acyl-CoA oxidase activity"/>
    <property type="evidence" value="ECO:0007669"/>
    <property type="project" value="UniProtKB-EC"/>
</dbReference>
<evidence type="ECO:0000256" key="7">
    <source>
        <dbReference type="ARBA" id="ARBA00022832"/>
    </source>
</evidence>
<name>A0A1I8IR74_9PLAT</name>
<dbReference type="InterPro" id="IPR036250">
    <property type="entry name" value="AcylCo_DH-like_C"/>
</dbReference>
<evidence type="ECO:0000256" key="6">
    <source>
        <dbReference type="ARBA" id="ARBA00022827"/>
    </source>
</evidence>
<comment type="cofactor">
    <cofactor evidence="1">
        <name>FAD</name>
        <dbReference type="ChEBI" id="CHEBI:57692"/>
    </cofactor>
</comment>
<feature type="domain" description="Acyl-CoA oxidase/dehydrogenase middle" evidence="12">
    <location>
        <begin position="438"/>
        <end position="546"/>
    </location>
</feature>
<dbReference type="Pfam" id="PF01756">
    <property type="entry name" value="ACOX"/>
    <property type="match status" value="1"/>
</dbReference>
<protein>
    <recommendedName>
        <fullName evidence="4">acyl-CoA oxidase</fullName>
        <ecNumber evidence="4">1.3.3.6</ecNumber>
    </recommendedName>
</protein>
<organism evidence="14 15">
    <name type="scientific">Macrostomum lignano</name>
    <dbReference type="NCBI Taxonomy" id="282301"/>
    <lineage>
        <taxon>Eukaryota</taxon>
        <taxon>Metazoa</taxon>
        <taxon>Spiralia</taxon>
        <taxon>Lophotrochozoa</taxon>
        <taxon>Platyhelminthes</taxon>
        <taxon>Rhabditophora</taxon>
        <taxon>Macrostomorpha</taxon>
        <taxon>Macrostomida</taxon>
        <taxon>Macrostomidae</taxon>
        <taxon>Macrostomum</taxon>
    </lineage>
</organism>
<comment type="subcellular location">
    <subcellularLocation>
        <location evidence="2">Peroxisome</location>
    </subcellularLocation>
</comment>
<keyword evidence="7" id="KW-0276">Fatty acid metabolism</keyword>
<dbReference type="Pfam" id="PF22924">
    <property type="entry name" value="ACOX_C_alpha1"/>
    <property type="match status" value="1"/>
</dbReference>
<dbReference type="PANTHER" id="PTHR10909">
    <property type="entry name" value="ELECTRON TRANSPORT OXIDOREDUCTASE"/>
    <property type="match status" value="1"/>
</dbReference>
<dbReference type="InterPro" id="IPR006091">
    <property type="entry name" value="Acyl-CoA_Oxase/DH_mid-dom"/>
</dbReference>
<dbReference type="InterPro" id="IPR046373">
    <property type="entry name" value="Acyl-CoA_Oxase/DH_mid-dom_sf"/>
</dbReference>
<sequence>SLTAEVWRENWSLIESHLPPAVGDGASLLPQAYWAELLAFGPGGRLLTKVPLSGQAVLLRCASADAGVAENDSEDVVEGPDFDQVVEIDPSDLPTSGLRGNLALFSSDYPVDEPVAIFDRNEWVAHLCRCLIERQCNSRLTQLRCLVPVIVGSRSAGLLASSPLWLLVVCHAELRNLTAIGGNSLDAEVAETLANYRQFGDLEPRRRWAKVHSSQAPMQLSSLLTRLQMLDPLHKAEDEAARLRLLGNNGNGSSVSGCDSAGRRMQWAKQQANSRVDRHQAAMHRLLSNRISRSLLQLPHHHCRGVASGADAPAAAAAELKRILDHDNHEMRDQMKAFMAADPLFQPRYNVSLEEDRELSYQRLKKVCQAGFISVLDFQNNPYRIFAAHELSAITDPAMSTKMTVQFNLFGGTVLKLGTERHHSRLLAGIDTLDDVGCFGLTELGYGNNAVEMETTAEYDAKAGEFVINSPTPLSQKYWITNGALHAKHCVVFAQLRVNGQQCGVHGILARIRDDDLQPMPGVHIHDMGVRMGLNGVDNAKLSFDSIRVPRDNLLNRYSDIDEQGNFTTSIKSNRARFLTVADQLLSGRICIASMCMGGVKACLSIALRYASTRLTVGPTGKSDTPILTYELQKRALVPLLADTVALNIGLDRVKDAFATAKTEAEHANLVTMCCAIKPLCGWHMERVASITRERCGGQGYLACNRFGTYIGNAHAALTAEGDNSVLMQKVAKERLSLFKPAKPASVAKDASAVNDPAFLEAVLASHETRLNGALVGALGKAGASGLFQAWMCELSDEVQEAAKMYGYRLTAEAVAKAVADLPEGSPGRELLSSIRHLYLLNCVERHLGSIMSTGLISPEQGAAVSKAARRLCSTIDTRAVVDAFDLSPKLLSAPIAADWVAYNVGDNRGEVNT</sequence>
<dbReference type="PANTHER" id="PTHR10909:SF382">
    <property type="entry name" value="ACYL-COENZYME A OXIDASE"/>
    <property type="match status" value="1"/>
</dbReference>
<dbReference type="WBParaSite" id="maker-uti_cns_0014937-snap-gene-0.3-mRNA-1">
    <property type="protein sequence ID" value="maker-uti_cns_0014937-snap-gene-0.3-mRNA-1"/>
    <property type="gene ID" value="maker-uti_cns_0014937-snap-gene-0.3"/>
</dbReference>
<evidence type="ECO:0000259" key="13">
    <source>
        <dbReference type="Pfam" id="PF22924"/>
    </source>
</evidence>
<evidence type="ECO:0000313" key="15">
    <source>
        <dbReference type="WBParaSite" id="maker-uti_cns_0014937-snap-gene-0.3-mRNA-1"/>
    </source>
</evidence>
<dbReference type="AlphaFoldDB" id="A0A1I8IR74"/>
<accession>A0A1I8IR74</accession>
<dbReference type="Pfam" id="PF02770">
    <property type="entry name" value="Acyl-CoA_dh_M"/>
    <property type="match status" value="1"/>
</dbReference>
<proteinExistence type="inferred from homology"/>
<dbReference type="InterPro" id="IPR009100">
    <property type="entry name" value="AcylCoA_DH/oxidase_NM_dom_sf"/>
</dbReference>
<dbReference type="FunFam" id="1.20.140.10:FF:000010">
    <property type="entry name" value="Acyl-coenzyme A oxidase"/>
    <property type="match status" value="1"/>
</dbReference>
<keyword evidence="8" id="KW-0560">Oxidoreductase</keyword>
<evidence type="ECO:0000256" key="5">
    <source>
        <dbReference type="ARBA" id="ARBA00022630"/>
    </source>
</evidence>
<keyword evidence="14" id="KW-1185">Reference proteome</keyword>
<evidence type="ECO:0000256" key="4">
    <source>
        <dbReference type="ARBA" id="ARBA00012870"/>
    </source>
</evidence>
<dbReference type="EC" id="1.3.3.6" evidence="4"/>
<evidence type="ECO:0000313" key="14">
    <source>
        <dbReference type="Proteomes" id="UP000095280"/>
    </source>
</evidence>
<dbReference type="SUPFAM" id="SSF56645">
    <property type="entry name" value="Acyl-CoA dehydrogenase NM domain-like"/>
    <property type="match status" value="1"/>
</dbReference>
<dbReference type="Gene3D" id="1.20.140.10">
    <property type="entry name" value="Butyryl-CoA Dehydrogenase, subunit A, domain 3"/>
    <property type="match status" value="2"/>
</dbReference>
<dbReference type="GO" id="GO:0033540">
    <property type="term" value="P:fatty acid beta-oxidation using acyl-CoA oxidase"/>
    <property type="evidence" value="ECO:0007669"/>
    <property type="project" value="TreeGrafter"/>
</dbReference>
<dbReference type="GO" id="GO:0071949">
    <property type="term" value="F:FAD binding"/>
    <property type="evidence" value="ECO:0007669"/>
    <property type="project" value="InterPro"/>
</dbReference>
<feature type="domain" description="Acyl-CoA oxidase C-alpha1" evidence="13">
    <location>
        <begin position="585"/>
        <end position="733"/>
    </location>
</feature>